<dbReference type="PANTHER" id="PTHR16675:SF237">
    <property type="entry name" value="MHC CLASS I ANTIGEN TRANSCRIPT VARIANT 1-RELATED"/>
    <property type="match status" value="1"/>
</dbReference>
<evidence type="ECO:0000256" key="2">
    <source>
        <dbReference type="SAM" id="SignalP"/>
    </source>
</evidence>
<evidence type="ECO:0000256" key="1">
    <source>
        <dbReference type="ARBA" id="ARBA00023180"/>
    </source>
</evidence>
<reference evidence="4" key="1">
    <citation type="submission" date="2014-11" db="EMBL/GenBank/DDBJ databases">
        <authorList>
            <person name="Amaro Gonzalez C."/>
        </authorList>
    </citation>
    <scope>NUCLEOTIDE SEQUENCE</scope>
</reference>
<reference evidence="4" key="2">
    <citation type="journal article" date="2015" name="Fish Shellfish Immunol.">
        <title>Early steps in the European eel (Anguilla anguilla)-Vibrio vulnificus interaction in the gills: Role of the RtxA13 toxin.</title>
        <authorList>
            <person name="Callol A."/>
            <person name="Pajuelo D."/>
            <person name="Ebbesson L."/>
            <person name="Teles M."/>
            <person name="MacKenzie S."/>
            <person name="Amaro C."/>
        </authorList>
    </citation>
    <scope>NUCLEOTIDE SEQUENCE</scope>
</reference>
<keyword evidence="2" id="KW-0732">Signal</keyword>
<feature type="domain" description="MHC class I-like antigen recognition-like" evidence="3">
    <location>
        <begin position="21"/>
        <end position="78"/>
    </location>
</feature>
<dbReference type="GO" id="GO:0009897">
    <property type="term" value="C:external side of plasma membrane"/>
    <property type="evidence" value="ECO:0007669"/>
    <property type="project" value="TreeGrafter"/>
</dbReference>
<feature type="chain" id="PRO_5002434340" description="MHC class I-like antigen recognition-like domain-containing protein" evidence="2">
    <location>
        <begin position="20"/>
        <end position="119"/>
    </location>
</feature>
<keyword evidence="1" id="KW-0325">Glycoprotein</keyword>
<dbReference type="GO" id="GO:0006955">
    <property type="term" value="P:immune response"/>
    <property type="evidence" value="ECO:0007669"/>
    <property type="project" value="TreeGrafter"/>
</dbReference>
<dbReference type="InterPro" id="IPR011161">
    <property type="entry name" value="MHC_I-like_Ag-recog"/>
</dbReference>
<dbReference type="PANTHER" id="PTHR16675">
    <property type="entry name" value="MHC CLASS I-RELATED"/>
    <property type="match status" value="1"/>
</dbReference>
<feature type="signal peptide" evidence="2">
    <location>
        <begin position="1"/>
        <end position="19"/>
    </location>
</feature>
<dbReference type="AlphaFoldDB" id="A0A0E9WHN8"/>
<protein>
    <recommendedName>
        <fullName evidence="3">MHC class I-like antigen recognition-like domain-containing protein</fullName>
    </recommendedName>
</protein>
<sequence>MRVLGLLYVVLRAICWANAASHSLKYIYTVVTGDTDSPEFTIMGLVNDEQFVRYDSNIRRMIPQTEWMENQWTSSTGTNRLRKRSMHIRSSKTILELQCSISVNSGSTHSRVDCWLCVG</sequence>
<dbReference type="EMBL" id="GBXM01018715">
    <property type="protein sequence ID" value="JAH89862.1"/>
    <property type="molecule type" value="Transcribed_RNA"/>
</dbReference>
<dbReference type="GO" id="GO:0005615">
    <property type="term" value="C:extracellular space"/>
    <property type="evidence" value="ECO:0007669"/>
    <property type="project" value="TreeGrafter"/>
</dbReference>
<evidence type="ECO:0000313" key="4">
    <source>
        <dbReference type="EMBL" id="JAH89862.1"/>
    </source>
</evidence>
<dbReference type="Gene3D" id="3.30.500.10">
    <property type="entry name" value="MHC class I-like antigen recognition-like"/>
    <property type="match status" value="1"/>
</dbReference>
<dbReference type="Pfam" id="PF00129">
    <property type="entry name" value="MHC_I"/>
    <property type="match status" value="1"/>
</dbReference>
<organism evidence="4">
    <name type="scientific">Anguilla anguilla</name>
    <name type="common">European freshwater eel</name>
    <name type="synonym">Muraena anguilla</name>
    <dbReference type="NCBI Taxonomy" id="7936"/>
    <lineage>
        <taxon>Eukaryota</taxon>
        <taxon>Metazoa</taxon>
        <taxon>Chordata</taxon>
        <taxon>Craniata</taxon>
        <taxon>Vertebrata</taxon>
        <taxon>Euteleostomi</taxon>
        <taxon>Actinopterygii</taxon>
        <taxon>Neopterygii</taxon>
        <taxon>Teleostei</taxon>
        <taxon>Anguilliformes</taxon>
        <taxon>Anguillidae</taxon>
        <taxon>Anguilla</taxon>
    </lineage>
</organism>
<evidence type="ECO:0000259" key="3">
    <source>
        <dbReference type="Pfam" id="PF00129"/>
    </source>
</evidence>
<dbReference type="SUPFAM" id="SSF54452">
    <property type="entry name" value="MHC antigen-recognition domain"/>
    <property type="match status" value="1"/>
</dbReference>
<dbReference type="InterPro" id="IPR050208">
    <property type="entry name" value="MHC_class-I_related"/>
</dbReference>
<name>A0A0E9WHN8_ANGAN</name>
<proteinExistence type="predicted"/>
<dbReference type="InterPro" id="IPR011162">
    <property type="entry name" value="MHC_I/II-like_Ag-recog"/>
</dbReference>
<accession>A0A0E9WHN8</accession>
<dbReference type="InterPro" id="IPR037055">
    <property type="entry name" value="MHC_I-like_Ag-recog_sf"/>
</dbReference>